<dbReference type="EMBL" id="CP143423">
    <property type="protein sequence ID" value="WVX47239.1"/>
    <property type="molecule type" value="Genomic_DNA"/>
</dbReference>
<protein>
    <recommendedName>
        <fullName evidence="3">Porin</fullName>
    </recommendedName>
</protein>
<gene>
    <name evidence="1" type="ORF">ROLI_003060</name>
</gene>
<evidence type="ECO:0000313" key="2">
    <source>
        <dbReference type="Proteomes" id="UP001318682"/>
    </source>
</evidence>
<organism evidence="1 2">
    <name type="scientific">Roseobacter fucihabitans</name>
    <dbReference type="NCBI Taxonomy" id="1537242"/>
    <lineage>
        <taxon>Bacteria</taxon>
        <taxon>Pseudomonadati</taxon>
        <taxon>Pseudomonadota</taxon>
        <taxon>Alphaproteobacteria</taxon>
        <taxon>Rhodobacterales</taxon>
        <taxon>Roseobacteraceae</taxon>
        <taxon>Roseobacter</taxon>
    </lineage>
</organism>
<accession>A0ABZ2BMB7</accession>
<reference evidence="1 2" key="1">
    <citation type="submission" date="2015-07" db="EMBL/GenBank/DDBJ databases">
        <authorList>
            <person name="Voget S."/>
            <person name="Dogs M."/>
            <person name="Brinkhoff T.H."/>
            <person name="Daniel R."/>
        </authorList>
    </citation>
    <scope>NUCLEOTIDE SEQUENCE [LARGE SCALE GENOMIC DNA]</scope>
    <source>
        <strain evidence="1 2">B14</strain>
    </source>
</reference>
<reference evidence="2" key="2">
    <citation type="submission" date="2024-01" db="EMBL/GenBank/DDBJ databases">
        <title>Roseobacter fucihabitans sp. nov., isolated from the brown alga Fucus spiralis.</title>
        <authorList>
            <person name="Hahnke S."/>
            <person name="Berger M."/>
            <person name="Schlingloff A."/>
            <person name="Athale I."/>
            <person name="Neumann-Schaal M."/>
            <person name="Adenaya A."/>
            <person name="Poehlein A."/>
            <person name="Daniel R."/>
            <person name="Pertersen J."/>
            <person name="Brinkhoff T."/>
        </authorList>
    </citation>
    <scope>NUCLEOTIDE SEQUENCE [LARGE SCALE GENOMIC DNA]</scope>
    <source>
        <strain evidence="2">B14</strain>
    </source>
</reference>
<dbReference type="Gene3D" id="2.40.160.10">
    <property type="entry name" value="Porin"/>
    <property type="match status" value="1"/>
</dbReference>
<dbReference type="InterPro" id="IPR023614">
    <property type="entry name" value="Porin_dom_sf"/>
</dbReference>
<name>A0ABZ2BMB7_9RHOB</name>
<evidence type="ECO:0000313" key="1">
    <source>
        <dbReference type="EMBL" id="WVX47239.1"/>
    </source>
</evidence>
<dbReference type="SUPFAM" id="SSF56935">
    <property type="entry name" value="Porins"/>
    <property type="match status" value="1"/>
</dbReference>
<keyword evidence="2" id="KW-1185">Reference proteome</keyword>
<evidence type="ECO:0008006" key="3">
    <source>
        <dbReference type="Google" id="ProtNLM"/>
    </source>
</evidence>
<dbReference type="Proteomes" id="UP001318682">
    <property type="component" value="Chromosome"/>
</dbReference>
<sequence length="362" mass="38736">MTLRTCHLFTTAHVMRISVISPSLAGGDGANIISTHLLTCGLSLMHIKTLTPVIALLAATPALADGITHLSLGATVLNGEIDRPGLEGDFDDQRNLSGEFVYQLGAITAYGSLVLDRADFNANSRANGVNDERLFELGGEYSFGEFALGANMTRNDFDTSDPSSNFTDNQITTATVYGQYQRDGLIAGLGFFNFDLTSTGPGRRSDFDETNPIIFASYEMDNGLLVGGGAFEINSNTYSYLFGDYEAGLIDVTFDFVDNDDETYTSLSGGYDLNPKFAIIGGISNTNTKGGDGTTQTFLGGRYLVAEGVSAEIAYHKIDAFNQFDGDAISFGLTYEIGRRKGGIQSVGKTLSTGLASPFFTY</sequence>
<proteinExistence type="predicted"/>